<dbReference type="InterPro" id="IPR050618">
    <property type="entry name" value="Ubq-SigPath_Reg"/>
</dbReference>
<evidence type="ECO:0000313" key="4">
    <source>
        <dbReference type="Proteomes" id="UP000507470"/>
    </source>
</evidence>
<dbReference type="InterPro" id="IPR001870">
    <property type="entry name" value="B30.2/SPRY"/>
</dbReference>
<dbReference type="Pfam" id="PF00622">
    <property type="entry name" value="SPRY"/>
    <property type="match status" value="2"/>
</dbReference>
<proteinExistence type="predicted"/>
<name>A0A6J7ZTR7_MYTCO</name>
<dbReference type="InterPro" id="IPR035783">
    <property type="entry name" value="SPRYD3_SPRY"/>
</dbReference>
<dbReference type="SMART" id="SM00449">
    <property type="entry name" value="SPRY"/>
    <property type="match status" value="2"/>
</dbReference>
<feature type="region of interest" description="Disordered" evidence="1">
    <location>
        <begin position="362"/>
        <end position="404"/>
    </location>
</feature>
<protein>
    <submittedName>
        <fullName evidence="3">SPRY domain-containing protein 3</fullName>
    </submittedName>
</protein>
<organism evidence="3 4">
    <name type="scientific">Mytilus coruscus</name>
    <name type="common">Sea mussel</name>
    <dbReference type="NCBI Taxonomy" id="42192"/>
    <lineage>
        <taxon>Eukaryota</taxon>
        <taxon>Metazoa</taxon>
        <taxon>Spiralia</taxon>
        <taxon>Lophotrochozoa</taxon>
        <taxon>Mollusca</taxon>
        <taxon>Bivalvia</taxon>
        <taxon>Autobranchia</taxon>
        <taxon>Pteriomorphia</taxon>
        <taxon>Mytilida</taxon>
        <taxon>Mytiloidea</taxon>
        <taxon>Mytilidae</taxon>
        <taxon>Mytilinae</taxon>
        <taxon>Mytilus</taxon>
    </lineage>
</organism>
<dbReference type="InterPro" id="IPR003877">
    <property type="entry name" value="SPRY_dom"/>
</dbReference>
<dbReference type="EMBL" id="CACVKT020000001">
    <property type="protein sequence ID" value="CAC5354857.1"/>
    <property type="molecule type" value="Genomic_DNA"/>
</dbReference>
<dbReference type="InterPro" id="IPR043136">
    <property type="entry name" value="B30.2/SPRY_sf"/>
</dbReference>
<evidence type="ECO:0000259" key="2">
    <source>
        <dbReference type="PROSITE" id="PS50188"/>
    </source>
</evidence>
<dbReference type="AlphaFoldDB" id="A0A6J7ZTR7"/>
<gene>
    <name evidence="3" type="ORF">MCOR_4</name>
</gene>
<dbReference type="SUPFAM" id="SSF49899">
    <property type="entry name" value="Concanavalin A-like lectins/glucanases"/>
    <property type="match status" value="2"/>
</dbReference>
<dbReference type="PROSITE" id="PS50188">
    <property type="entry name" value="B302_SPRY"/>
    <property type="match status" value="1"/>
</dbReference>
<feature type="domain" description="B30.2/SPRY" evidence="2">
    <location>
        <begin position="36"/>
        <end position="228"/>
    </location>
</feature>
<dbReference type="OrthoDB" id="25503at2759"/>
<accession>A0A6J7ZTR7</accession>
<dbReference type="CDD" id="cd12908">
    <property type="entry name" value="SPRYD3"/>
    <property type="match status" value="1"/>
</dbReference>
<dbReference type="InterPro" id="IPR013320">
    <property type="entry name" value="ConA-like_dom_sf"/>
</dbReference>
<dbReference type="Gene3D" id="2.60.120.920">
    <property type="match status" value="2"/>
</dbReference>
<sequence length="457" mass="50863">MNFENDVGSLQHIVAMELRYQNIMNFIRRPGALGNQDFRNFQDLRRLRELINRQEVAQQVNQPRNERINIDSDILSYQVNEHNKVGVYVTADPLSSENYYFEIEILDLGQIGAIGVGLVPRGYHLDAQPGWRAMSVGYHADDGKLFKSEGFGKPFGPVSQVGDKLGCGIKFSKDDDGETPQQVKVFFTHNRKEIGIVMVQYPPGGLFPAVGMHSEGEEVKLNLDAEWHYNELVLMAVDSGEDEWSRLHDVKLNGSLLEYNGRGKSIHDVGLAQARFPLDTTNHYFEIEIVDPGENCYIAIGVAKKTYPKNRHPGWNKGSIAYHADDGKIFNGSGIGDHFGPRCNKGDVMGCGILFPPDYDSEADSDLSPDDPDVYNDVLADENYSDDDDDDLYDEVEGRPVNGQPPEDGTLVCVFFTCNGKIIGKKPVCIPKGGFYPTVGMLSNCEKVAVDFRPLTG</sequence>
<dbReference type="Proteomes" id="UP000507470">
    <property type="component" value="Unassembled WGS sequence"/>
</dbReference>
<feature type="compositionally biased region" description="Acidic residues" evidence="1">
    <location>
        <begin position="362"/>
        <end position="395"/>
    </location>
</feature>
<keyword evidence="4" id="KW-1185">Reference proteome</keyword>
<reference evidence="3 4" key="1">
    <citation type="submission" date="2020-06" db="EMBL/GenBank/DDBJ databases">
        <authorList>
            <person name="Li R."/>
            <person name="Bekaert M."/>
        </authorList>
    </citation>
    <scope>NUCLEOTIDE SEQUENCE [LARGE SCALE GENOMIC DNA]</scope>
    <source>
        <strain evidence="4">wild</strain>
    </source>
</reference>
<evidence type="ECO:0000313" key="3">
    <source>
        <dbReference type="EMBL" id="CAC5354857.1"/>
    </source>
</evidence>
<evidence type="ECO:0000256" key="1">
    <source>
        <dbReference type="SAM" id="MobiDB-lite"/>
    </source>
</evidence>
<dbReference type="PANTHER" id="PTHR12864">
    <property type="entry name" value="RAN BINDING PROTEIN 9-RELATED"/>
    <property type="match status" value="1"/>
</dbReference>